<dbReference type="EMBL" id="JBBPFD010000004">
    <property type="protein sequence ID" value="KAK7929831.1"/>
    <property type="molecule type" value="Genomic_DNA"/>
</dbReference>
<keyword evidence="2" id="KW-0175">Coiled coil</keyword>
<name>A0AAW0PVQ2_9GOBI</name>
<dbReference type="GO" id="GO:0006869">
    <property type="term" value="P:lipid transport"/>
    <property type="evidence" value="ECO:0007669"/>
    <property type="project" value="InterPro"/>
</dbReference>
<reference evidence="4" key="1">
    <citation type="submission" date="2024-04" db="EMBL/GenBank/DDBJ databases">
        <title>Salinicola lusitanus LLJ914,a marine bacterium isolated from the Okinawa Trough.</title>
        <authorList>
            <person name="Li J."/>
        </authorList>
    </citation>
    <scope>NUCLEOTIDE SEQUENCE [LARGE SCALE GENOMIC DNA]</scope>
</reference>
<feature type="coiled-coil region" evidence="2">
    <location>
        <begin position="38"/>
        <end position="65"/>
    </location>
</feature>
<evidence type="ECO:0000256" key="1">
    <source>
        <dbReference type="ARBA" id="ARBA00010090"/>
    </source>
</evidence>
<dbReference type="Proteomes" id="UP001460270">
    <property type="component" value="Unassembled WGS sequence"/>
</dbReference>
<comment type="caution">
    <text evidence="3">The sequence shown here is derived from an EMBL/GenBank/DDBJ whole genome shotgun (WGS) entry which is preliminary data.</text>
</comment>
<dbReference type="InterPro" id="IPR008405">
    <property type="entry name" value="ApoL"/>
</dbReference>
<protein>
    <submittedName>
        <fullName evidence="3">Uncharacterized protein</fullName>
    </submittedName>
</protein>
<dbReference type="AlphaFoldDB" id="A0AAW0PVQ2"/>
<accession>A0AAW0PVQ2</accession>
<feature type="coiled-coil region" evidence="2">
    <location>
        <begin position="261"/>
        <end position="288"/>
    </location>
</feature>
<sequence length="349" mass="38275">MTDSCVRTQRKTTAVLMRDHADVRGQLLNLIYEWIEKAEECSRNLRGLAAELESLREDCNAWETVGNTAAVVGSALAIGAAFFTGGASLALLGAVGGGIGTTVSLVTKITEHFKSSSKLERVEEIDKRCNRIADRIQELFDKIKKESPSGKSEEQDQYVVKEFLKAVSRKSGLDSDMNVKDLDDLIRVLLDNALLEGKLLSAAAKKGGEQIGKAVVIRGASRFLGGVVGLAFSLPEAIDNWTEAIKDKHETKVTKSLKETATKIDEAAENLSSKLKQIQKMLKEAAKDPPPKPQPPPQPCFAASQIVRPKPMSTDIRIERDVPFLRPTYVTPNSLNDSFVHRLTNHLLK</sequence>
<dbReference type="GO" id="GO:0042157">
    <property type="term" value="P:lipoprotein metabolic process"/>
    <property type="evidence" value="ECO:0007669"/>
    <property type="project" value="InterPro"/>
</dbReference>
<evidence type="ECO:0000313" key="4">
    <source>
        <dbReference type="Proteomes" id="UP001460270"/>
    </source>
</evidence>
<dbReference type="PANTHER" id="PTHR14096:SF28">
    <property type="entry name" value="APOLIPOPROTEIN L, 1-RELATED"/>
    <property type="match status" value="1"/>
</dbReference>
<dbReference type="GO" id="GO:0016020">
    <property type="term" value="C:membrane"/>
    <property type="evidence" value="ECO:0007669"/>
    <property type="project" value="TreeGrafter"/>
</dbReference>
<dbReference type="PANTHER" id="PTHR14096">
    <property type="entry name" value="APOLIPOPROTEIN L"/>
    <property type="match status" value="1"/>
</dbReference>
<organism evidence="3 4">
    <name type="scientific">Mugilogobius chulae</name>
    <name type="common">yellowstripe goby</name>
    <dbReference type="NCBI Taxonomy" id="88201"/>
    <lineage>
        <taxon>Eukaryota</taxon>
        <taxon>Metazoa</taxon>
        <taxon>Chordata</taxon>
        <taxon>Craniata</taxon>
        <taxon>Vertebrata</taxon>
        <taxon>Euteleostomi</taxon>
        <taxon>Actinopterygii</taxon>
        <taxon>Neopterygii</taxon>
        <taxon>Teleostei</taxon>
        <taxon>Neoteleostei</taxon>
        <taxon>Acanthomorphata</taxon>
        <taxon>Gobiaria</taxon>
        <taxon>Gobiiformes</taxon>
        <taxon>Gobioidei</taxon>
        <taxon>Gobiidae</taxon>
        <taxon>Gobionellinae</taxon>
        <taxon>Mugilogobius</taxon>
    </lineage>
</organism>
<dbReference type="GO" id="GO:0005576">
    <property type="term" value="C:extracellular region"/>
    <property type="evidence" value="ECO:0007669"/>
    <property type="project" value="InterPro"/>
</dbReference>
<dbReference type="GO" id="GO:0008289">
    <property type="term" value="F:lipid binding"/>
    <property type="evidence" value="ECO:0007669"/>
    <property type="project" value="InterPro"/>
</dbReference>
<keyword evidence="4" id="KW-1185">Reference proteome</keyword>
<proteinExistence type="inferred from homology"/>
<gene>
    <name evidence="3" type="ORF">WMY93_006226</name>
</gene>
<comment type="similarity">
    <text evidence="1">Belongs to the apolipoprotein L family.</text>
</comment>
<evidence type="ECO:0000313" key="3">
    <source>
        <dbReference type="EMBL" id="KAK7929831.1"/>
    </source>
</evidence>
<evidence type="ECO:0000256" key="2">
    <source>
        <dbReference type="SAM" id="Coils"/>
    </source>
</evidence>